<sequence>MGDRAMDDSEWRRADDYYWAGPLGWTICRVWVDGRYQHELWQTRGEAGRLIGMRASFEGALALYKHQAKA</sequence>
<gene>
    <name evidence="1" type="ORF">AFM18_20600</name>
</gene>
<dbReference type="Proteomes" id="UP000037511">
    <property type="component" value="Unassembled WGS sequence"/>
</dbReference>
<comment type="caution">
    <text evidence="1">The sequence shown here is derived from an EMBL/GenBank/DDBJ whole genome shotgun (WGS) entry which is preliminary data.</text>
</comment>
<evidence type="ECO:0000313" key="2">
    <source>
        <dbReference type="Proteomes" id="UP000037511"/>
    </source>
</evidence>
<name>A0AAW3I207_9BURK</name>
<evidence type="ECO:0000313" key="1">
    <source>
        <dbReference type="EMBL" id="KNE25862.1"/>
    </source>
</evidence>
<protein>
    <submittedName>
        <fullName evidence="1">Uncharacterized protein</fullName>
    </submittedName>
</protein>
<organism evidence="1 2">
    <name type="scientific">Achromobacter spanius</name>
    <dbReference type="NCBI Taxonomy" id="217203"/>
    <lineage>
        <taxon>Bacteria</taxon>
        <taxon>Pseudomonadati</taxon>
        <taxon>Pseudomonadota</taxon>
        <taxon>Betaproteobacteria</taxon>
        <taxon>Burkholderiales</taxon>
        <taxon>Alcaligenaceae</taxon>
        <taxon>Achromobacter</taxon>
    </lineage>
</organism>
<accession>A0AAW3I207</accession>
<proteinExistence type="predicted"/>
<dbReference type="EMBL" id="LGVG01000030">
    <property type="protein sequence ID" value="KNE25862.1"/>
    <property type="molecule type" value="Genomic_DNA"/>
</dbReference>
<dbReference type="AlphaFoldDB" id="A0AAW3I207"/>
<reference evidence="1 2" key="1">
    <citation type="submission" date="2015-07" db="EMBL/GenBank/DDBJ databases">
        <title>Draft genome of Achromobacter spanius.</title>
        <authorList>
            <person name="Wang X."/>
        </authorList>
    </citation>
    <scope>NUCLEOTIDE SEQUENCE [LARGE SCALE GENOMIC DNA]</scope>
    <source>
        <strain evidence="1 2">CGMCC9173</strain>
    </source>
</reference>